<dbReference type="Pfam" id="PF00990">
    <property type="entry name" value="GGDEF"/>
    <property type="match status" value="1"/>
</dbReference>
<keyword evidence="4" id="KW-0812">Transmembrane</keyword>
<proteinExistence type="predicted"/>
<dbReference type="GO" id="GO:0043709">
    <property type="term" value="P:cell adhesion involved in single-species biofilm formation"/>
    <property type="evidence" value="ECO:0007669"/>
    <property type="project" value="TreeGrafter"/>
</dbReference>
<feature type="domain" description="HAMP" evidence="5">
    <location>
        <begin position="56"/>
        <end position="109"/>
    </location>
</feature>
<keyword evidence="4" id="KW-0472">Membrane</keyword>
<evidence type="ECO:0000256" key="2">
    <source>
        <dbReference type="ARBA" id="ARBA00034247"/>
    </source>
</evidence>
<dbReference type="InterPro" id="IPR043128">
    <property type="entry name" value="Rev_trsase/Diguanyl_cyclase"/>
</dbReference>
<dbReference type="PROSITE" id="PS50887">
    <property type="entry name" value="GGDEF"/>
    <property type="match status" value="1"/>
</dbReference>
<evidence type="ECO:0000259" key="5">
    <source>
        <dbReference type="PROSITE" id="PS50885"/>
    </source>
</evidence>
<comment type="catalytic activity">
    <reaction evidence="2">
        <text>2 GTP = 3',3'-c-di-GMP + 2 diphosphate</text>
        <dbReference type="Rhea" id="RHEA:24898"/>
        <dbReference type="ChEBI" id="CHEBI:33019"/>
        <dbReference type="ChEBI" id="CHEBI:37565"/>
        <dbReference type="ChEBI" id="CHEBI:58805"/>
        <dbReference type="EC" id="2.7.7.65"/>
    </reaction>
</comment>
<dbReference type="CDD" id="cd06225">
    <property type="entry name" value="HAMP"/>
    <property type="match status" value="1"/>
</dbReference>
<reference evidence="7 8" key="1">
    <citation type="submission" date="2018-08" db="EMBL/GenBank/DDBJ databases">
        <title>Complete genome sequence of JP2-74.</title>
        <authorList>
            <person name="Wu L."/>
        </authorList>
    </citation>
    <scope>NUCLEOTIDE SEQUENCE [LARGE SCALE GENOMIC DNA]</scope>
    <source>
        <strain evidence="7 8">JP2-74</strain>
    </source>
</reference>
<dbReference type="SUPFAM" id="SSF55073">
    <property type="entry name" value="Nucleotide cyclase"/>
    <property type="match status" value="1"/>
</dbReference>
<dbReference type="EMBL" id="CP031968">
    <property type="protein sequence ID" value="AXT46989.1"/>
    <property type="molecule type" value="Genomic_DNA"/>
</dbReference>
<dbReference type="InterPro" id="IPR000160">
    <property type="entry name" value="GGDEF_dom"/>
</dbReference>
<feature type="coiled-coil region" evidence="3">
    <location>
        <begin position="101"/>
        <end position="131"/>
    </location>
</feature>
<keyword evidence="8" id="KW-1185">Reference proteome</keyword>
<dbReference type="Pfam" id="PF00672">
    <property type="entry name" value="HAMP"/>
    <property type="match status" value="1"/>
</dbReference>
<protein>
    <recommendedName>
        <fullName evidence="1">diguanylate cyclase</fullName>
        <ecNumber evidence="1">2.7.7.65</ecNumber>
    </recommendedName>
</protein>
<dbReference type="GO" id="GO:0007165">
    <property type="term" value="P:signal transduction"/>
    <property type="evidence" value="ECO:0007669"/>
    <property type="project" value="InterPro"/>
</dbReference>
<dbReference type="Proteomes" id="UP000259465">
    <property type="component" value="Chromosome"/>
</dbReference>
<gene>
    <name evidence="7" type="ORF">D1345_12620</name>
</gene>
<feature type="domain" description="GGDEF" evidence="6">
    <location>
        <begin position="177"/>
        <end position="307"/>
    </location>
</feature>
<evidence type="ECO:0000259" key="6">
    <source>
        <dbReference type="PROSITE" id="PS50887"/>
    </source>
</evidence>
<dbReference type="InterPro" id="IPR050469">
    <property type="entry name" value="Diguanylate_Cyclase"/>
</dbReference>
<dbReference type="InterPro" id="IPR029787">
    <property type="entry name" value="Nucleotide_cyclase"/>
</dbReference>
<dbReference type="EC" id="2.7.7.65" evidence="1"/>
<keyword evidence="4" id="KW-1133">Transmembrane helix</keyword>
<organism evidence="7 8">
    <name type="scientific">Chromobacterium rhizoryzae</name>
    <dbReference type="NCBI Taxonomy" id="1778675"/>
    <lineage>
        <taxon>Bacteria</taxon>
        <taxon>Pseudomonadati</taxon>
        <taxon>Pseudomonadota</taxon>
        <taxon>Betaproteobacteria</taxon>
        <taxon>Neisseriales</taxon>
        <taxon>Chromobacteriaceae</taxon>
        <taxon>Chromobacterium</taxon>
    </lineage>
</organism>
<dbReference type="SMART" id="SM00304">
    <property type="entry name" value="HAMP"/>
    <property type="match status" value="1"/>
</dbReference>
<dbReference type="Gene3D" id="6.10.340.10">
    <property type="match status" value="1"/>
</dbReference>
<dbReference type="CDD" id="cd01949">
    <property type="entry name" value="GGDEF"/>
    <property type="match status" value="1"/>
</dbReference>
<dbReference type="Gene3D" id="3.30.70.270">
    <property type="match status" value="1"/>
</dbReference>
<evidence type="ECO:0000256" key="1">
    <source>
        <dbReference type="ARBA" id="ARBA00012528"/>
    </source>
</evidence>
<sequence length="311" mass="34442">MYSEAWVREAGLNWRVVVRQPRQQALAPLSQLRISLILLGLAATLLLMVAVYRLAALFSRPLEQLADIAQRIGQGDEHADWTLASGAQELRLLSQAMRNMATALLARKQELTDINAKLEQLVEERTDFLREVNHELVRTATRLAQQARSDALTGLNNRMACNEQLREEHLRYGRSGMPYSVLLLDVDHFKRVNDNFGHDAGDRVLRHIAQLLKTTARLTDFTARYGGEEFLLLLPDTDDRGAAVLAEKIRAVVECSQAPDVGQATISIGLAMASPADAQPEAVVKRADQALYRAKANGRNQVALDTKSGAS</sequence>
<name>A0AAD0W889_9NEIS</name>
<dbReference type="FunFam" id="3.30.70.270:FF:000001">
    <property type="entry name" value="Diguanylate cyclase domain protein"/>
    <property type="match status" value="1"/>
</dbReference>
<evidence type="ECO:0000256" key="4">
    <source>
        <dbReference type="SAM" id="Phobius"/>
    </source>
</evidence>
<accession>A0AAD0W889</accession>
<evidence type="ECO:0000313" key="7">
    <source>
        <dbReference type="EMBL" id="AXT46989.1"/>
    </source>
</evidence>
<dbReference type="KEGG" id="crz:D1345_12620"/>
<evidence type="ECO:0000256" key="3">
    <source>
        <dbReference type="SAM" id="Coils"/>
    </source>
</evidence>
<dbReference type="PANTHER" id="PTHR45138:SF9">
    <property type="entry name" value="DIGUANYLATE CYCLASE DGCM-RELATED"/>
    <property type="match status" value="1"/>
</dbReference>
<feature type="transmembrane region" description="Helical" evidence="4">
    <location>
        <begin position="34"/>
        <end position="55"/>
    </location>
</feature>
<dbReference type="SMART" id="SM00267">
    <property type="entry name" value="GGDEF"/>
    <property type="match status" value="1"/>
</dbReference>
<dbReference type="RefSeq" id="WP_118267905.1">
    <property type="nucleotide sequence ID" value="NZ_CP031968.1"/>
</dbReference>
<dbReference type="PROSITE" id="PS50885">
    <property type="entry name" value="HAMP"/>
    <property type="match status" value="1"/>
</dbReference>
<dbReference type="GO" id="GO:0005886">
    <property type="term" value="C:plasma membrane"/>
    <property type="evidence" value="ECO:0007669"/>
    <property type="project" value="TreeGrafter"/>
</dbReference>
<dbReference type="GO" id="GO:1902201">
    <property type="term" value="P:negative regulation of bacterial-type flagellum-dependent cell motility"/>
    <property type="evidence" value="ECO:0007669"/>
    <property type="project" value="TreeGrafter"/>
</dbReference>
<keyword evidence="3" id="KW-0175">Coiled coil</keyword>
<dbReference type="NCBIfam" id="TIGR00254">
    <property type="entry name" value="GGDEF"/>
    <property type="match status" value="1"/>
</dbReference>
<dbReference type="GO" id="GO:0052621">
    <property type="term" value="F:diguanylate cyclase activity"/>
    <property type="evidence" value="ECO:0007669"/>
    <property type="project" value="UniProtKB-EC"/>
</dbReference>
<evidence type="ECO:0000313" key="8">
    <source>
        <dbReference type="Proteomes" id="UP000259465"/>
    </source>
</evidence>
<dbReference type="AlphaFoldDB" id="A0AAD0W889"/>
<dbReference type="PANTHER" id="PTHR45138">
    <property type="entry name" value="REGULATORY COMPONENTS OF SENSORY TRANSDUCTION SYSTEM"/>
    <property type="match status" value="1"/>
</dbReference>
<dbReference type="SUPFAM" id="SSF158472">
    <property type="entry name" value="HAMP domain-like"/>
    <property type="match status" value="1"/>
</dbReference>
<dbReference type="InterPro" id="IPR003660">
    <property type="entry name" value="HAMP_dom"/>
</dbReference>